<dbReference type="AlphaFoldDB" id="A0A1A9UVC6"/>
<sequence length="102" mass="11666">MNDFIPRCGEMWLGTWNTYSTVCMFWINRSLVRITSNSPISIPSSEAAIIEAKVFSTAGGALIVSRKDFPKPRWPASKFIQLARQYSMKLFLTKEPRTMKIC</sequence>
<organism evidence="1 2">
    <name type="scientific">Glossina austeni</name>
    <name type="common">Savannah tsetse fly</name>
    <dbReference type="NCBI Taxonomy" id="7395"/>
    <lineage>
        <taxon>Eukaryota</taxon>
        <taxon>Metazoa</taxon>
        <taxon>Ecdysozoa</taxon>
        <taxon>Arthropoda</taxon>
        <taxon>Hexapoda</taxon>
        <taxon>Insecta</taxon>
        <taxon>Pterygota</taxon>
        <taxon>Neoptera</taxon>
        <taxon>Endopterygota</taxon>
        <taxon>Diptera</taxon>
        <taxon>Brachycera</taxon>
        <taxon>Muscomorpha</taxon>
        <taxon>Hippoboscoidea</taxon>
        <taxon>Glossinidae</taxon>
        <taxon>Glossina</taxon>
    </lineage>
</organism>
<keyword evidence="2" id="KW-1185">Reference proteome</keyword>
<protein>
    <submittedName>
        <fullName evidence="1">Uncharacterized protein</fullName>
    </submittedName>
</protein>
<proteinExistence type="predicted"/>
<dbReference type="Proteomes" id="UP000078200">
    <property type="component" value="Unassembled WGS sequence"/>
</dbReference>
<evidence type="ECO:0000313" key="2">
    <source>
        <dbReference type="Proteomes" id="UP000078200"/>
    </source>
</evidence>
<accession>A0A1A9UVC6</accession>
<dbReference type="EnsemblMetazoa" id="GAUT016850-RA">
    <property type="protein sequence ID" value="GAUT016850-PA"/>
    <property type="gene ID" value="GAUT016850"/>
</dbReference>
<evidence type="ECO:0000313" key="1">
    <source>
        <dbReference type="EnsemblMetazoa" id="GAUT016850-PA"/>
    </source>
</evidence>
<dbReference type="VEuPathDB" id="VectorBase:GAUT016850"/>
<name>A0A1A9UVC6_GLOAU</name>
<reference evidence="1" key="1">
    <citation type="submission" date="2020-05" db="UniProtKB">
        <authorList>
            <consortium name="EnsemblMetazoa"/>
        </authorList>
    </citation>
    <scope>IDENTIFICATION</scope>
    <source>
        <strain evidence="1">TTRI</strain>
    </source>
</reference>